<dbReference type="InterPro" id="IPR007433">
    <property type="entry name" value="DUF481"/>
</dbReference>
<evidence type="ECO:0000313" key="3">
    <source>
        <dbReference type="Proteomes" id="UP001162741"/>
    </source>
</evidence>
<keyword evidence="3" id="KW-1185">Reference proteome</keyword>
<proteinExistence type="predicted"/>
<organism evidence="2 3">
    <name type="scientific">Chitinophaga horti</name>
    <dbReference type="NCBI Taxonomy" id="2920382"/>
    <lineage>
        <taxon>Bacteria</taxon>
        <taxon>Pseudomonadati</taxon>
        <taxon>Bacteroidota</taxon>
        <taxon>Chitinophagia</taxon>
        <taxon>Chitinophagales</taxon>
        <taxon>Chitinophagaceae</taxon>
        <taxon>Chitinophaga</taxon>
    </lineage>
</organism>
<reference evidence="2" key="1">
    <citation type="submission" date="2022-10" db="EMBL/GenBank/DDBJ databases">
        <title>Chitinophaga sp. nov., isolated from soil.</title>
        <authorList>
            <person name="Jeon C.O."/>
        </authorList>
    </citation>
    <scope>NUCLEOTIDE SEQUENCE</scope>
    <source>
        <strain evidence="2">R8</strain>
    </source>
</reference>
<sequence length="245" mass="27959">MIIRICLFLWIGVLCSLNVAAQFSDSVHYYAKYSSTGSINQTNDGRSYLLNNVAAFKISKKKIVLNADAGYVYGAQNSEQTNNDVTASLNFNLYAGNRRFFYWGLATYDRSYSLKINNRFQGGAGVAYDVIRTPTAVLNISDGPLFEHSDLILEDTIPDKYQTVRNSLRVYYKWTIKSIIVLEGSQFWQQSFTKQNDYILKSVNSVSVKLRSWLAITAALNYNRLNRTGRENLLVNYGITMEKYF</sequence>
<feature type="chain" id="PRO_5046447458" evidence="1">
    <location>
        <begin position="22"/>
        <end position="245"/>
    </location>
</feature>
<dbReference type="Proteomes" id="UP001162741">
    <property type="component" value="Chromosome"/>
</dbReference>
<evidence type="ECO:0000256" key="1">
    <source>
        <dbReference type="SAM" id="SignalP"/>
    </source>
</evidence>
<name>A0ABY6J7Z4_9BACT</name>
<feature type="signal peptide" evidence="1">
    <location>
        <begin position="1"/>
        <end position="21"/>
    </location>
</feature>
<dbReference type="Pfam" id="PF04338">
    <property type="entry name" value="DUF481"/>
    <property type="match status" value="1"/>
</dbReference>
<dbReference type="EMBL" id="CP107006">
    <property type="protein sequence ID" value="UYQ95446.1"/>
    <property type="molecule type" value="Genomic_DNA"/>
</dbReference>
<gene>
    <name evidence="2" type="ORF">MKQ68_10080</name>
</gene>
<keyword evidence="1" id="KW-0732">Signal</keyword>
<evidence type="ECO:0000313" key="2">
    <source>
        <dbReference type="EMBL" id="UYQ95446.1"/>
    </source>
</evidence>
<protein>
    <submittedName>
        <fullName evidence="2">DUF481 domain-containing protein</fullName>
    </submittedName>
</protein>
<dbReference type="RefSeq" id="WP_264283179.1">
    <property type="nucleotide sequence ID" value="NZ_CP107006.1"/>
</dbReference>
<accession>A0ABY6J7Z4</accession>